<dbReference type="Proteomes" id="UP000269097">
    <property type="component" value="Chromosome"/>
</dbReference>
<evidence type="ECO:0000313" key="1">
    <source>
        <dbReference type="EMBL" id="AYQ71686.1"/>
    </source>
</evidence>
<proteinExistence type="predicted"/>
<dbReference type="EMBL" id="CP033433">
    <property type="protein sequence ID" value="AYQ71686.1"/>
    <property type="molecule type" value="Genomic_DNA"/>
</dbReference>
<protein>
    <submittedName>
        <fullName evidence="1">Uncharacterized protein</fullName>
    </submittedName>
</protein>
<dbReference type="KEGG" id="coh:EAV92_03325"/>
<evidence type="ECO:0000313" key="2">
    <source>
        <dbReference type="Proteomes" id="UP000269097"/>
    </source>
</evidence>
<dbReference type="AlphaFoldDB" id="A0A3G3JTY9"/>
<accession>A0A3G3JTY9</accession>
<name>A0A3G3JTY9_9BACL</name>
<sequence>MDKTVRRYYELKQKQKEIEQELTDLRGHILAHCTEQGVTETEAGSYRVKIVAQERREYDDAKLYGALPDPEVWRLLSRADPAKIAGLVKLNVINEEILRDTYTTKSISLLQVERK</sequence>
<organism evidence="1 2">
    <name type="scientific">Cohnella candidum</name>
    <dbReference type="NCBI Taxonomy" id="2674991"/>
    <lineage>
        <taxon>Bacteria</taxon>
        <taxon>Bacillati</taxon>
        <taxon>Bacillota</taxon>
        <taxon>Bacilli</taxon>
        <taxon>Bacillales</taxon>
        <taxon>Paenibacillaceae</taxon>
        <taxon>Cohnella</taxon>
    </lineage>
</organism>
<dbReference type="RefSeq" id="WP_123039749.1">
    <property type="nucleotide sequence ID" value="NZ_CP033433.1"/>
</dbReference>
<keyword evidence="2" id="KW-1185">Reference proteome</keyword>
<reference evidence="1 2" key="1">
    <citation type="submission" date="2018-10" db="EMBL/GenBank/DDBJ databases">
        <title>Genome Sequence of Cohnella sp.</title>
        <authorList>
            <person name="Srinivasan S."/>
            <person name="Kim M.K."/>
        </authorList>
    </citation>
    <scope>NUCLEOTIDE SEQUENCE [LARGE SCALE GENOMIC DNA]</scope>
    <source>
        <strain evidence="1 2">18JY8-7</strain>
    </source>
</reference>
<gene>
    <name evidence="1" type="ORF">EAV92_03325</name>
</gene>